<evidence type="ECO:0000313" key="2">
    <source>
        <dbReference type="Proteomes" id="UP000010796"/>
    </source>
</evidence>
<dbReference type="KEGG" id="evi:Echvi_2546"/>
<dbReference type="Proteomes" id="UP000010796">
    <property type="component" value="Chromosome"/>
</dbReference>
<proteinExistence type="predicted"/>
<dbReference type="EMBL" id="CP003346">
    <property type="protein sequence ID" value="AGA78792.1"/>
    <property type="molecule type" value="Genomic_DNA"/>
</dbReference>
<evidence type="ECO:0000313" key="1">
    <source>
        <dbReference type="EMBL" id="AGA78792.1"/>
    </source>
</evidence>
<protein>
    <submittedName>
        <fullName evidence="1">Uncharacterized protein</fullName>
    </submittedName>
</protein>
<name>L0FZQ6_ECHVK</name>
<dbReference type="STRING" id="926556.Echvi_2546"/>
<accession>L0FZQ6</accession>
<gene>
    <name evidence="1" type="ordered locus">Echvi_2546</name>
</gene>
<sequence length="34" mass="4226">MPDTNITRSYEYVRITLNVDLFTRFMQSFDYQFL</sequence>
<organism evidence="1 2">
    <name type="scientific">Echinicola vietnamensis (strain DSM 17526 / LMG 23754 / KMM 6221)</name>
    <dbReference type="NCBI Taxonomy" id="926556"/>
    <lineage>
        <taxon>Bacteria</taxon>
        <taxon>Pseudomonadati</taxon>
        <taxon>Bacteroidota</taxon>
        <taxon>Cytophagia</taxon>
        <taxon>Cytophagales</taxon>
        <taxon>Cyclobacteriaceae</taxon>
        <taxon>Echinicola</taxon>
    </lineage>
</organism>
<dbReference type="AlphaFoldDB" id="L0FZQ6"/>
<dbReference type="HOGENOM" id="CLU_3373484_0_0_10"/>
<reference evidence="2" key="1">
    <citation type="submission" date="2012-02" db="EMBL/GenBank/DDBJ databases">
        <title>The complete genome of Echinicola vietnamensis DSM 17526.</title>
        <authorList>
            <person name="Lucas S."/>
            <person name="Copeland A."/>
            <person name="Lapidus A."/>
            <person name="Glavina del Rio T."/>
            <person name="Dalin E."/>
            <person name="Tice H."/>
            <person name="Bruce D."/>
            <person name="Goodwin L."/>
            <person name="Pitluck S."/>
            <person name="Peters L."/>
            <person name="Ovchinnikova G."/>
            <person name="Teshima H."/>
            <person name="Kyrpides N."/>
            <person name="Mavromatis K."/>
            <person name="Ivanova N."/>
            <person name="Brettin T."/>
            <person name="Detter J.C."/>
            <person name="Han C."/>
            <person name="Larimer F."/>
            <person name="Land M."/>
            <person name="Hauser L."/>
            <person name="Markowitz V."/>
            <person name="Cheng J.-F."/>
            <person name="Hugenholtz P."/>
            <person name="Woyke T."/>
            <person name="Wu D."/>
            <person name="Brambilla E."/>
            <person name="Klenk H.-P."/>
            <person name="Eisen J.A."/>
        </authorList>
    </citation>
    <scope>NUCLEOTIDE SEQUENCE [LARGE SCALE GENOMIC DNA]</scope>
    <source>
        <strain evidence="2">DSM 17526 / LMG 23754 / KMM 6221</strain>
    </source>
</reference>
<keyword evidence="2" id="KW-1185">Reference proteome</keyword>